<name>A0A3R9PEY1_9CREN</name>
<dbReference type="EMBL" id="RCOS01000146">
    <property type="protein sequence ID" value="RSN72557.1"/>
    <property type="molecule type" value="Genomic_DNA"/>
</dbReference>
<dbReference type="InterPro" id="IPR036188">
    <property type="entry name" value="FAD/NAD-bd_sf"/>
</dbReference>
<dbReference type="AlphaFoldDB" id="A0A3R9PEY1"/>
<protein>
    <submittedName>
        <fullName evidence="9">NAD(P)/FAD-dependent oxidoreductase</fullName>
    </submittedName>
</protein>
<dbReference type="InterPro" id="IPR050407">
    <property type="entry name" value="Geranylgeranyl_reductase"/>
</dbReference>
<evidence type="ECO:0000256" key="4">
    <source>
        <dbReference type="ARBA" id="ARBA00023002"/>
    </source>
</evidence>
<keyword evidence="4" id="KW-0560">Oxidoreductase</keyword>
<evidence type="ECO:0000313" key="9">
    <source>
        <dbReference type="EMBL" id="RSN72557.1"/>
    </source>
</evidence>
<evidence type="ECO:0000256" key="6">
    <source>
        <dbReference type="ARBA" id="ARBA00023209"/>
    </source>
</evidence>
<evidence type="ECO:0000259" key="8">
    <source>
        <dbReference type="Pfam" id="PF22578"/>
    </source>
</evidence>
<keyword evidence="5" id="KW-0443">Lipid metabolism</keyword>
<dbReference type="NCBIfam" id="TIGR02032">
    <property type="entry name" value="GG-red-SF"/>
    <property type="match status" value="1"/>
</dbReference>
<reference evidence="9 10" key="1">
    <citation type="submission" date="2018-10" db="EMBL/GenBank/DDBJ databases">
        <title>Co-occurring genomic capacity for anaerobic methane metabolism and dissimilatory sulfite reduction discovered in the Korarchaeota.</title>
        <authorList>
            <person name="Mckay L.J."/>
            <person name="Dlakic M."/>
            <person name="Fields M.W."/>
            <person name="Delmont T.O."/>
            <person name="Eren A.M."/>
            <person name="Jay Z.J."/>
            <person name="Klingelsmith K.B."/>
            <person name="Rusch D.B."/>
            <person name="Inskeep W.P."/>
        </authorList>
    </citation>
    <scope>NUCLEOTIDE SEQUENCE [LARGE SCALE GENOMIC DNA]</scope>
    <source>
        <strain evidence="9 10">MDKW</strain>
    </source>
</reference>
<dbReference type="OrthoDB" id="6062at2157"/>
<keyword evidence="10" id="KW-1185">Reference proteome</keyword>
<evidence type="ECO:0000256" key="1">
    <source>
        <dbReference type="ARBA" id="ARBA00022516"/>
    </source>
</evidence>
<evidence type="ECO:0000256" key="3">
    <source>
        <dbReference type="ARBA" id="ARBA00022827"/>
    </source>
</evidence>
<keyword evidence="1" id="KW-0444">Lipid biosynthesis</keyword>
<feature type="domain" description="Digeranylgeranylglycerophospholipid reductase catalytic" evidence="8">
    <location>
        <begin position="165"/>
        <end position="244"/>
    </location>
</feature>
<dbReference type="InterPro" id="IPR011777">
    <property type="entry name" value="Geranylgeranyl_Rdtase_fam"/>
</dbReference>
<evidence type="ECO:0000256" key="7">
    <source>
        <dbReference type="ARBA" id="ARBA00023264"/>
    </source>
</evidence>
<dbReference type="PANTHER" id="PTHR42685:SF18">
    <property type="entry name" value="DIGERANYLGERANYLGLYCEROPHOSPHOLIPID REDUCTASE"/>
    <property type="match status" value="1"/>
</dbReference>
<dbReference type="PANTHER" id="PTHR42685">
    <property type="entry name" value="GERANYLGERANYL DIPHOSPHATE REDUCTASE"/>
    <property type="match status" value="1"/>
</dbReference>
<dbReference type="Pfam" id="PF12831">
    <property type="entry name" value="FAD_oxidored"/>
    <property type="match status" value="1"/>
</dbReference>
<keyword evidence="6" id="KW-0594">Phospholipid biosynthesis</keyword>
<keyword evidence="2" id="KW-0285">Flavoprotein</keyword>
<evidence type="ECO:0000256" key="2">
    <source>
        <dbReference type="ARBA" id="ARBA00022630"/>
    </source>
</evidence>
<dbReference type="Pfam" id="PF22578">
    <property type="entry name" value="GGR_cat"/>
    <property type="match status" value="1"/>
</dbReference>
<keyword evidence="7" id="KW-1208">Phospholipid metabolism</keyword>
<dbReference type="GO" id="GO:0016628">
    <property type="term" value="F:oxidoreductase activity, acting on the CH-CH group of donors, NAD or NADP as acceptor"/>
    <property type="evidence" value="ECO:0007669"/>
    <property type="project" value="InterPro"/>
</dbReference>
<dbReference type="PRINTS" id="PR00420">
    <property type="entry name" value="RNGMNOXGNASE"/>
</dbReference>
<evidence type="ECO:0000313" key="10">
    <source>
        <dbReference type="Proteomes" id="UP000277582"/>
    </source>
</evidence>
<dbReference type="GO" id="GO:0008654">
    <property type="term" value="P:phospholipid biosynthetic process"/>
    <property type="evidence" value="ECO:0007669"/>
    <property type="project" value="UniProtKB-KW"/>
</dbReference>
<comment type="caution">
    <text evidence="9">The sequence shown here is derived from an EMBL/GenBank/DDBJ whole genome shotgun (WGS) entry which is preliminary data.</text>
</comment>
<proteinExistence type="predicted"/>
<dbReference type="Proteomes" id="UP000277582">
    <property type="component" value="Unassembled WGS sequence"/>
</dbReference>
<evidence type="ECO:0000256" key="5">
    <source>
        <dbReference type="ARBA" id="ARBA00023098"/>
    </source>
</evidence>
<sequence>MERWDVIVVGSGPAGAAAAKSSAEKGAKTLLIEAKPEIKAWKPCGEGVSKETFRTAGIEPEPGIVSNELNMRVYAPNGKYVEIGQTGYAINKDLFLLELARKAVEAGSDLIVGEPVESVYFKDGKISGVKTVRSIYEAKVVIGADGYNSVVAKSCGINNKTELIPTYQYKMTGVKIDFHSGHIFLGNNIAPGGYAWIFPKSDRIFNVGIGVRPGSPKLYLDKFIKDHPEYFSGAKILGAGGAAVPIGGLAKEIMADGVILVGDAAGTVIPFTGAGIHSSISAGKVAGEIAAEASLADQVSKESFKDFFSKYDPWIRRINDSLRAMRVFEKVTDDEFNQLADILTAEDVLNLANGINIRKTVQKLLGHPILAVKIAHKLLTS</sequence>
<dbReference type="InterPro" id="IPR054715">
    <property type="entry name" value="GGR_cat"/>
</dbReference>
<keyword evidence="3" id="KW-0274">FAD</keyword>
<gene>
    <name evidence="9" type="ORF">D6D85_13050</name>
</gene>
<dbReference type="Gene3D" id="3.50.50.60">
    <property type="entry name" value="FAD/NAD(P)-binding domain"/>
    <property type="match status" value="1"/>
</dbReference>
<organism evidence="9 10">
    <name type="scientific">Candidatus Methanodesulfokora washburnensis</name>
    <dbReference type="NCBI Taxonomy" id="2478471"/>
    <lineage>
        <taxon>Archaea</taxon>
        <taxon>Thermoproteota</taxon>
        <taxon>Candidatus Korarchaeia</taxon>
        <taxon>Candidatus Korarchaeia incertae sedis</taxon>
        <taxon>Candidatus Methanodesulfokora</taxon>
    </lineage>
</organism>
<accession>A0A3R9PEY1</accession>
<dbReference type="RefSeq" id="WP_125672396.1">
    <property type="nucleotide sequence ID" value="NZ_RCOS01000146.1"/>
</dbReference>
<dbReference type="SUPFAM" id="SSF51905">
    <property type="entry name" value="FAD/NAD(P)-binding domain"/>
    <property type="match status" value="1"/>
</dbReference>